<evidence type="ECO:0000313" key="2">
    <source>
        <dbReference type="EMBL" id="GAA2724626.1"/>
    </source>
</evidence>
<gene>
    <name evidence="2" type="ORF">GCM10010439_22730</name>
</gene>
<evidence type="ECO:0000256" key="1">
    <source>
        <dbReference type="SAM" id="MobiDB-lite"/>
    </source>
</evidence>
<comment type="caution">
    <text evidence="2">The sequence shown here is derived from an EMBL/GenBank/DDBJ whole genome shotgun (WGS) entry which is preliminary data.</text>
</comment>
<dbReference type="Proteomes" id="UP001501842">
    <property type="component" value="Unassembled WGS sequence"/>
</dbReference>
<evidence type="ECO:0000313" key="3">
    <source>
        <dbReference type="Proteomes" id="UP001501842"/>
    </source>
</evidence>
<proteinExistence type="predicted"/>
<reference evidence="2 3" key="1">
    <citation type="journal article" date="2019" name="Int. J. Syst. Evol. Microbiol.">
        <title>The Global Catalogue of Microorganisms (GCM) 10K type strain sequencing project: providing services to taxonomists for standard genome sequencing and annotation.</title>
        <authorList>
            <consortium name="The Broad Institute Genomics Platform"/>
            <consortium name="The Broad Institute Genome Sequencing Center for Infectious Disease"/>
            <person name="Wu L."/>
            <person name="Ma J."/>
        </authorList>
    </citation>
    <scope>NUCLEOTIDE SEQUENCE [LARGE SCALE GENOMIC DNA]</scope>
    <source>
        <strain evidence="2 3">JCM 8201</strain>
    </source>
</reference>
<feature type="compositionally biased region" description="Low complexity" evidence="1">
    <location>
        <begin position="1"/>
        <end position="13"/>
    </location>
</feature>
<protein>
    <submittedName>
        <fullName evidence="2">Uncharacterized protein</fullName>
    </submittedName>
</protein>
<organism evidence="2 3">
    <name type="scientific">Actinocorallia aurantiaca</name>
    <dbReference type="NCBI Taxonomy" id="46204"/>
    <lineage>
        <taxon>Bacteria</taxon>
        <taxon>Bacillati</taxon>
        <taxon>Actinomycetota</taxon>
        <taxon>Actinomycetes</taxon>
        <taxon>Streptosporangiales</taxon>
        <taxon>Thermomonosporaceae</taxon>
        <taxon>Actinocorallia</taxon>
    </lineage>
</organism>
<dbReference type="RefSeq" id="WP_344450269.1">
    <property type="nucleotide sequence ID" value="NZ_BAAATZ010000007.1"/>
</dbReference>
<accession>A0ABN3U4Q6</accession>
<name>A0ABN3U4Q6_9ACTN</name>
<sequence>MRAVAAGAAPSAPRVRDVPAPRLEAGKAQAARAAINMWIGDDGPEGIPSAAPERIAPARRRPHDEPEVVFNA</sequence>
<feature type="region of interest" description="Disordered" evidence="1">
    <location>
        <begin position="1"/>
        <end position="20"/>
    </location>
</feature>
<dbReference type="EMBL" id="BAAATZ010000007">
    <property type="protein sequence ID" value="GAA2724626.1"/>
    <property type="molecule type" value="Genomic_DNA"/>
</dbReference>
<keyword evidence="3" id="KW-1185">Reference proteome</keyword>
<feature type="region of interest" description="Disordered" evidence="1">
    <location>
        <begin position="41"/>
        <end position="72"/>
    </location>
</feature>